<evidence type="ECO:0000313" key="5">
    <source>
        <dbReference type="Proteomes" id="UP000215043"/>
    </source>
</evidence>
<evidence type="ECO:0000313" key="3">
    <source>
        <dbReference type="EMBL" id="KGI82908.1"/>
    </source>
</evidence>
<keyword evidence="4" id="KW-1185">Reference proteome</keyword>
<dbReference type="Gene3D" id="3.90.820.10">
    <property type="entry name" value="Structural Genomics, Unknown Function 30-nov-00 1gh9 Mol_id"/>
    <property type="match status" value="1"/>
</dbReference>
<dbReference type="Pfam" id="PF03621">
    <property type="entry name" value="MbtH"/>
    <property type="match status" value="1"/>
</dbReference>
<reference evidence="3 4" key="1">
    <citation type="journal article" date="2014" name="PLoS ONE">
        <title>Identification and Characterization of a New Erythromycin Biosynthetic Gene Cluster in Actinopolyspora erythraea YIM90600, a Novel Erythronolide-Producing Halophilic Actinomycete Isolated from Salt Field.</title>
        <authorList>
            <person name="Chen D."/>
            <person name="Feng J."/>
            <person name="Huang L."/>
            <person name="Zhang Q."/>
            <person name="Wu J."/>
            <person name="Zhu X."/>
            <person name="Duan Y."/>
            <person name="Xu Z."/>
        </authorList>
    </citation>
    <scope>NUCLEOTIDE SEQUENCE [LARGE SCALE GENOMIC DNA]</scope>
    <source>
        <strain evidence="3 4">YIM90600</strain>
    </source>
</reference>
<dbReference type="AlphaFoldDB" id="A0A099D9Q8"/>
<organism evidence="2 5">
    <name type="scientific">Actinopolyspora erythraea</name>
    <dbReference type="NCBI Taxonomy" id="414996"/>
    <lineage>
        <taxon>Bacteria</taxon>
        <taxon>Bacillati</taxon>
        <taxon>Actinomycetota</taxon>
        <taxon>Actinomycetes</taxon>
        <taxon>Actinopolysporales</taxon>
        <taxon>Actinopolysporaceae</taxon>
        <taxon>Actinopolyspora</taxon>
    </lineage>
</organism>
<feature type="domain" description="MbtH-like" evidence="1">
    <location>
        <begin position="1"/>
        <end position="51"/>
    </location>
</feature>
<protein>
    <submittedName>
        <fullName evidence="3">Antibiotic synthesis protein MbtH</fullName>
    </submittedName>
    <submittedName>
        <fullName evidence="2">MbtH family protein</fullName>
    </submittedName>
</protein>
<sequence>MTEHTEPERYVVVVNDRGQYSIWERESAPPAGWYDAGFEGDRDDCLAHIERTWRDI</sequence>
<evidence type="ECO:0000313" key="2">
    <source>
        <dbReference type="EMBL" id="ASU80422.1"/>
    </source>
</evidence>
<dbReference type="PANTHER" id="PTHR38444:SF1">
    <property type="entry name" value="ENTEROBACTIN BIOSYNTHESIS PROTEIN YBDZ"/>
    <property type="match status" value="1"/>
</dbReference>
<dbReference type="GO" id="GO:0019290">
    <property type="term" value="P:siderophore biosynthetic process"/>
    <property type="evidence" value="ECO:0007669"/>
    <property type="project" value="TreeGrafter"/>
</dbReference>
<accession>A0A099D9Q8</accession>
<dbReference type="EMBL" id="JPMV01000009">
    <property type="protein sequence ID" value="KGI82908.1"/>
    <property type="molecule type" value="Genomic_DNA"/>
</dbReference>
<reference evidence="2 5" key="2">
    <citation type="submission" date="2017-08" db="EMBL/GenBank/DDBJ databases">
        <title>The complete genome sequence of moderately halophilic actinomycete Actinopolyspora erythraea YIM 90600, the producer of novel erythromycin, novel actinopolysporins A-C and tubercidin.</title>
        <authorList>
            <person name="Yin M."/>
            <person name="Tang S."/>
        </authorList>
    </citation>
    <scope>NUCLEOTIDE SEQUENCE [LARGE SCALE GENOMIC DNA]</scope>
    <source>
        <strain evidence="2 5">YIM 90600</strain>
    </source>
</reference>
<dbReference type="InterPro" id="IPR038020">
    <property type="entry name" value="MbtH-like_sf"/>
</dbReference>
<evidence type="ECO:0000313" key="4">
    <source>
        <dbReference type="Proteomes" id="UP000029737"/>
    </source>
</evidence>
<dbReference type="EMBL" id="CP022752">
    <property type="protein sequence ID" value="ASU80422.1"/>
    <property type="molecule type" value="Genomic_DNA"/>
</dbReference>
<dbReference type="Proteomes" id="UP000029737">
    <property type="component" value="Unassembled WGS sequence"/>
</dbReference>
<dbReference type="SMART" id="SM00923">
    <property type="entry name" value="MbtH"/>
    <property type="match status" value="1"/>
</dbReference>
<dbReference type="KEGG" id="aey:CDG81_21525"/>
<dbReference type="InterPro" id="IPR037407">
    <property type="entry name" value="MLP_fam"/>
</dbReference>
<dbReference type="RefSeq" id="WP_043570000.1">
    <property type="nucleotide sequence ID" value="NZ_CP022752.1"/>
</dbReference>
<dbReference type="SUPFAM" id="SSF160582">
    <property type="entry name" value="MbtH-like"/>
    <property type="match status" value="1"/>
</dbReference>
<dbReference type="GO" id="GO:0005829">
    <property type="term" value="C:cytosol"/>
    <property type="evidence" value="ECO:0007669"/>
    <property type="project" value="TreeGrafter"/>
</dbReference>
<dbReference type="HOGENOM" id="CLU_181321_0_1_11"/>
<dbReference type="OrthoDB" id="7584480at2"/>
<proteinExistence type="predicted"/>
<dbReference type="InterPro" id="IPR005153">
    <property type="entry name" value="MbtH-like_dom"/>
</dbReference>
<dbReference type="Proteomes" id="UP000215043">
    <property type="component" value="Chromosome"/>
</dbReference>
<dbReference type="PANTHER" id="PTHR38444">
    <property type="entry name" value="ENTEROBACTIN BIOSYNTHESIS PROTEIN YBDZ"/>
    <property type="match status" value="1"/>
</dbReference>
<dbReference type="eggNOG" id="COG3251">
    <property type="taxonomic scope" value="Bacteria"/>
</dbReference>
<gene>
    <name evidence="2" type="ORF">CDG81_21525</name>
    <name evidence="3" type="ORF">IL38_03350</name>
</gene>
<evidence type="ECO:0000259" key="1">
    <source>
        <dbReference type="SMART" id="SM00923"/>
    </source>
</evidence>
<name>A0A099D9Q8_9ACTN</name>